<reference evidence="1 2" key="1">
    <citation type="submission" date="2020-08" db="EMBL/GenBank/DDBJ databases">
        <title>Genomic Encyclopedia of Type Strains, Phase III (KMG-III): the genomes of soil and plant-associated and newly described type strains.</title>
        <authorList>
            <person name="Whitman W."/>
        </authorList>
    </citation>
    <scope>NUCLEOTIDE SEQUENCE [LARGE SCALE GENOMIC DNA]</scope>
    <source>
        <strain evidence="1 2">CECT 5862</strain>
    </source>
</reference>
<dbReference type="AlphaFoldDB" id="A0A7W5AV66"/>
<evidence type="ECO:0000313" key="1">
    <source>
        <dbReference type="EMBL" id="MBB3109104.1"/>
    </source>
</evidence>
<dbReference type="RefSeq" id="WP_183597876.1">
    <property type="nucleotide sequence ID" value="NZ_JACHXK010000002.1"/>
</dbReference>
<accession>A0A7W5AV66</accession>
<gene>
    <name evidence="1" type="ORF">FHS18_001156</name>
</gene>
<comment type="caution">
    <text evidence="1">The sequence shown here is derived from an EMBL/GenBank/DDBJ whole genome shotgun (WGS) entry which is preliminary data.</text>
</comment>
<keyword evidence="2" id="KW-1185">Reference proteome</keyword>
<evidence type="ECO:0000313" key="2">
    <source>
        <dbReference type="Proteomes" id="UP000570361"/>
    </source>
</evidence>
<name>A0A7W5AV66_9BACL</name>
<sequence>MYKMIETHFEFVSFVFMTKRQANQYFDWFQEQIPLRIKTLIDFYAASKDNRIEDLDLSPESLIKLWSWFSSQVELSSNKSTEFEEEINSFPKWLLYEVSQGNKFSEKTSSILIDIGMYFGTVLINNAQPLKWGVIYSPKDFVEVKQPVITGFKSDLVLNPIRIADVCTRRGLRQGHSNNSLYDTYKVWQEYI</sequence>
<proteinExistence type="predicted"/>
<dbReference type="EMBL" id="JACHXK010000002">
    <property type="protein sequence ID" value="MBB3109104.1"/>
    <property type="molecule type" value="Genomic_DNA"/>
</dbReference>
<protein>
    <submittedName>
        <fullName evidence="1">Uncharacterized protein</fullName>
    </submittedName>
</protein>
<dbReference type="Proteomes" id="UP000570361">
    <property type="component" value="Unassembled WGS sequence"/>
</dbReference>
<organism evidence="1 2">
    <name type="scientific">Paenibacillus phyllosphaerae</name>
    <dbReference type="NCBI Taxonomy" id="274593"/>
    <lineage>
        <taxon>Bacteria</taxon>
        <taxon>Bacillati</taxon>
        <taxon>Bacillota</taxon>
        <taxon>Bacilli</taxon>
        <taxon>Bacillales</taxon>
        <taxon>Paenibacillaceae</taxon>
        <taxon>Paenibacillus</taxon>
    </lineage>
</organism>